<dbReference type="EMBL" id="JAHSPG010000018">
    <property type="protein sequence ID" value="MBV4360574.1"/>
    <property type="molecule type" value="Genomic_DNA"/>
</dbReference>
<organism evidence="4 5">
    <name type="scientific">Pinibacter aurantiacus</name>
    <dbReference type="NCBI Taxonomy" id="2851599"/>
    <lineage>
        <taxon>Bacteria</taxon>
        <taxon>Pseudomonadati</taxon>
        <taxon>Bacteroidota</taxon>
        <taxon>Chitinophagia</taxon>
        <taxon>Chitinophagales</taxon>
        <taxon>Chitinophagaceae</taxon>
        <taxon>Pinibacter</taxon>
    </lineage>
</organism>
<feature type="domain" description="Zeta toxin" evidence="3">
    <location>
        <begin position="3"/>
        <end position="163"/>
    </location>
</feature>
<evidence type="ECO:0000256" key="1">
    <source>
        <dbReference type="ARBA" id="ARBA00022741"/>
    </source>
</evidence>
<proteinExistence type="predicted"/>
<evidence type="ECO:0000313" key="4">
    <source>
        <dbReference type="EMBL" id="MBV4360574.1"/>
    </source>
</evidence>
<dbReference type="GO" id="GO:0016301">
    <property type="term" value="F:kinase activity"/>
    <property type="evidence" value="ECO:0007669"/>
    <property type="project" value="InterPro"/>
</dbReference>
<protein>
    <submittedName>
        <fullName evidence="4">Zeta toxin family protein</fullName>
    </submittedName>
</protein>
<dbReference type="Pfam" id="PF06414">
    <property type="entry name" value="Zeta_toxin"/>
    <property type="match status" value="1"/>
</dbReference>
<comment type="caution">
    <text evidence="4">The sequence shown here is derived from an EMBL/GenBank/DDBJ whole genome shotgun (WGS) entry which is preliminary data.</text>
</comment>
<keyword evidence="1" id="KW-0547">Nucleotide-binding</keyword>
<reference evidence="4" key="1">
    <citation type="submission" date="2021-06" db="EMBL/GenBank/DDBJ databases">
        <authorList>
            <person name="Huq M.A."/>
        </authorList>
    </citation>
    <scope>NUCLEOTIDE SEQUENCE</scope>
    <source>
        <strain evidence="4">MAH-26</strain>
    </source>
</reference>
<evidence type="ECO:0000259" key="3">
    <source>
        <dbReference type="Pfam" id="PF06414"/>
    </source>
</evidence>
<dbReference type="InterPro" id="IPR010488">
    <property type="entry name" value="Zeta_toxin_domain"/>
</dbReference>
<name>A0A9E2W6Y8_9BACT</name>
<evidence type="ECO:0000256" key="2">
    <source>
        <dbReference type="ARBA" id="ARBA00022840"/>
    </source>
</evidence>
<dbReference type="PANTHER" id="PTHR39206">
    <property type="entry name" value="SLL8004 PROTEIN"/>
    <property type="match status" value="1"/>
</dbReference>
<evidence type="ECO:0000313" key="5">
    <source>
        <dbReference type="Proteomes" id="UP000812270"/>
    </source>
</evidence>
<accession>A0A9E2W6Y8</accession>
<keyword evidence="2" id="KW-0067">ATP-binding</keyword>
<sequence length="214" mass="24055">MSVLYIITGSNGAGKSSVGPDYIPSHLRDTIFDGDKLFMQKRKDFWNDGVKSHKECKKLAAKFVEETFDDLVEAALNSHSDFAYEGHFTNDATWSIPQNFKDAGYEIHLIFFGLKDTALSETRVVARVNEGGHYVDPSTIAANFYGNLEKLDKYFPMFNSVTIIETSTIEHTGLVVLENGICRSAIAYASLPHWFSEILPRITDAVIKFENKKD</sequence>
<gene>
    <name evidence="4" type="ORF">KTO63_25645</name>
</gene>
<dbReference type="AlphaFoldDB" id="A0A9E2W6Y8"/>
<keyword evidence="5" id="KW-1185">Reference proteome</keyword>
<dbReference type="RefSeq" id="WP_217795081.1">
    <property type="nucleotide sequence ID" value="NZ_JAHSPG010000018.1"/>
</dbReference>
<dbReference type="GO" id="GO:0005524">
    <property type="term" value="F:ATP binding"/>
    <property type="evidence" value="ECO:0007669"/>
    <property type="project" value="UniProtKB-KW"/>
</dbReference>
<dbReference type="Proteomes" id="UP000812270">
    <property type="component" value="Unassembled WGS sequence"/>
</dbReference>
<dbReference type="PANTHER" id="PTHR39206:SF1">
    <property type="entry name" value="SLL8004 PROTEIN"/>
    <property type="match status" value="1"/>
</dbReference>